<evidence type="ECO:0000256" key="6">
    <source>
        <dbReference type="ARBA" id="ARBA00022840"/>
    </source>
</evidence>
<protein>
    <recommendedName>
        <fullName evidence="13">NB-ARC domain-containing protein</fullName>
    </recommendedName>
</protein>
<dbReference type="PANTHER" id="PTHR33463:SF220">
    <property type="entry name" value="NB-ARC DOMAIN-CONTAINING PROTEIN"/>
    <property type="match status" value="1"/>
</dbReference>
<accession>A0ABR2FCC1</accession>
<comment type="caution">
    <text evidence="11">The sequence shown here is derived from an EMBL/GenBank/DDBJ whole genome shotgun (WGS) entry which is preliminary data.</text>
</comment>
<dbReference type="InterPro" id="IPR032675">
    <property type="entry name" value="LRR_dom_sf"/>
</dbReference>
<evidence type="ECO:0000256" key="4">
    <source>
        <dbReference type="ARBA" id="ARBA00022741"/>
    </source>
</evidence>
<dbReference type="InterPro" id="IPR003591">
    <property type="entry name" value="Leu-rich_rpt_typical-subtyp"/>
</dbReference>
<dbReference type="EMBL" id="JBBPBM010000007">
    <property type="protein sequence ID" value="KAK8575874.1"/>
    <property type="molecule type" value="Genomic_DNA"/>
</dbReference>
<dbReference type="SUPFAM" id="SSF52540">
    <property type="entry name" value="P-loop containing nucleoside triphosphate hydrolases"/>
    <property type="match status" value="1"/>
</dbReference>
<dbReference type="PROSITE" id="PS51450">
    <property type="entry name" value="LRR"/>
    <property type="match status" value="2"/>
</dbReference>
<dbReference type="SMART" id="SM00369">
    <property type="entry name" value="LRR_TYP"/>
    <property type="match status" value="4"/>
</dbReference>
<keyword evidence="6" id="KW-0067">ATP-binding</keyword>
<dbReference type="Pfam" id="PF23559">
    <property type="entry name" value="WHD_DRP"/>
    <property type="match status" value="1"/>
</dbReference>
<name>A0ABR2FCC1_9ROSI</name>
<keyword evidence="12" id="KW-1185">Reference proteome</keyword>
<dbReference type="PANTHER" id="PTHR33463">
    <property type="entry name" value="NB-ARC DOMAIN-CONTAINING PROTEIN-RELATED"/>
    <property type="match status" value="1"/>
</dbReference>
<evidence type="ECO:0008006" key="13">
    <source>
        <dbReference type="Google" id="ProtNLM"/>
    </source>
</evidence>
<evidence type="ECO:0000313" key="12">
    <source>
        <dbReference type="Proteomes" id="UP001472677"/>
    </source>
</evidence>
<dbReference type="SUPFAM" id="SSF52058">
    <property type="entry name" value="L domain-like"/>
    <property type="match status" value="2"/>
</dbReference>
<dbReference type="Gene3D" id="3.40.50.300">
    <property type="entry name" value="P-loop containing nucleotide triphosphate hydrolases"/>
    <property type="match status" value="1"/>
</dbReference>
<feature type="domain" description="Disease resistance protein winged helix" evidence="10">
    <location>
        <begin position="412"/>
        <end position="481"/>
    </location>
</feature>
<sequence length="945" mass="107261">MGSCFSVQLSFDNFIDRGWDSIVRHANYVCKLKQTLPTLSDALEELRVQKNDVQREVDLAEQRQMKRLEQVQLWLSKAETMITDAESLIVDGPREINNLCLGGCASKTCLSSYKFGKKVAKMDRDIKDHMSKGAFEKVAESQPAASVVVRPEEQPIALESMIDKVWSCIMDKDVGIIGLYGLGGAGKTTLLTQINNKFSTTPNDFDVVIWALVSKDYNVGKIQDEIGGIIGISSEDWKYKTVEQKAVDINGVLRGKRFVVLLDDLWKRVDLIKVGIPKPNQGNGSKVIFTTRSSDICGEMEARKKIKVKCLKPEEAWKLFQDKVGDEALNSHPDIPKLAQQVAEECDGLPLALITIGRAMANKTTPVEWNYAIEKLKRSALPKMEDEVYPLLKFSYDNLPPTMKCCLLYCCLYPEDYEIPKRRLVDYWFCEGLLNEFDRIGEAEMQGDHIINSLLSACLLERAGESSHEECVKMHDVIRDMCLWIACELGAKEKKFFVKAGAQLAKEPSVKAWEGAKRMSLMQNRIEVLKTKPKCPNLQTLLLRQNNLKRMSDGFFQFIPNLTVLDLSDNGLEALPKGISQLVSLKCLDLSKNFIKELPIELKSLTKLKMLDLSHMKDNVLDGDDNEKLIEELISLQHLNIVRIPPIQSISVLKRSLSLHLHRCYTETLELRGFMESSVFNVLYLESMERLERLEIIGCENMEMRIEKLHTKVSPSTNGSSRFHTLREVSISGCFKLKDLTWLILVPNLRTLRIVWCVEMEEIASEGKLGEVADVVEIPYSTPFLKLETLELYRLRELKSIYWDALPFPCLKSISIEDCPKLKKLPLNSDSAEENHITIKGSQNCDPYLNSHDQRIYALFLGKNNSQVIDDVVFECIPVLTVLDLSGNEDVQALPKGISQLVSLQCLDLIFTSITELPIELKCLTKLKILDLNYMYNLREFQFSS</sequence>
<dbReference type="Gene3D" id="1.10.8.430">
    <property type="entry name" value="Helical domain of apoptotic protease-activating factors"/>
    <property type="match status" value="1"/>
</dbReference>
<feature type="coiled-coil region" evidence="7">
    <location>
        <begin position="36"/>
        <end position="63"/>
    </location>
</feature>
<keyword evidence="7" id="KW-0175">Coiled coil</keyword>
<dbReference type="PRINTS" id="PR00364">
    <property type="entry name" value="DISEASERSIST"/>
</dbReference>
<feature type="domain" description="NB-ARC" evidence="8">
    <location>
        <begin position="159"/>
        <end position="328"/>
    </location>
</feature>
<dbReference type="InterPro" id="IPR036388">
    <property type="entry name" value="WH-like_DNA-bd_sf"/>
</dbReference>
<dbReference type="InterPro" id="IPR050905">
    <property type="entry name" value="Plant_NBS-LRR"/>
</dbReference>
<feature type="domain" description="Disease resistance protein At4g27190-like leucine-rich repeats" evidence="9">
    <location>
        <begin position="720"/>
        <end position="825"/>
    </location>
</feature>
<evidence type="ECO:0000256" key="7">
    <source>
        <dbReference type="SAM" id="Coils"/>
    </source>
</evidence>
<evidence type="ECO:0000256" key="1">
    <source>
        <dbReference type="ARBA" id="ARBA00008894"/>
    </source>
</evidence>
<dbReference type="Proteomes" id="UP001472677">
    <property type="component" value="Unassembled WGS sequence"/>
</dbReference>
<dbReference type="InterPro" id="IPR058922">
    <property type="entry name" value="WHD_DRP"/>
</dbReference>
<gene>
    <name evidence="11" type="ORF">V6N12_063525</name>
</gene>
<dbReference type="Gene3D" id="3.80.10.10">
    <property type="entry name" value="Ribonuclease Inhibitor"/>
    <property type="match status" value="2"/>
</dbReference>
<evidence type="ECO:0000259" key="10">
    <source>
        <dbReference type="Pfam" id="PF23559"/>
    </source>
</evidence>
<dbReference type="InterPro" id="IPR002182">
    <property type="entry name" value="NB-ARC"/>
</dbReference>
<reference evidence="11 12" key="1">
    <citation type="journal article" date="2024" name="G3 (Bethesda)">
        <title>Genome assembly of Hibiscus sabdariffa L. provides insights into metabolisms of medicinal natural products.</title>
        <authorList>
            <person name="Kim T."/>
        </authorList>
    </citation>
    <scope>NUCLEOTIDE SEQUENCE [LARGE SCALE GENOMIC DNA]</scope>
    <source>
        <strain evidence="11">TK-2024</strain>
        <tissue evidence="11">Old leaves</tissue>
    </source>
</reference>
<proteinExistence type="inferred from homology"/>
<dbReference type="InterPro" id="IPR042197">
    <property type="entry name" value="Apaf_helical"/>
</dbReference>
<keyword evidence="3" id="KW-0677">Repeat</keyword>
<dbReference type="Gene3D" id="1.10.10.10">
    <property type="entry name" value="Winged helix-like DNA-binding domain superfamily/Winged helix DNA-binding domain"/>
    <property type="match status" value="1"/>
</dbReference>
<dbReference type="Pfam" id="PF00931">
    <property type="entry name" value="NB-ARC"/>
    <property type="match status" value="1"/>
</dbReference>
<evidence type="ECO:0000313" key="11">
    <source>
        <dbReference type="EMBL" id="KAK8575874.1"/>
    </source>
</evidence>
<keyword evidence="4" id="KW-0547">Nucleotide-binding</keyword>
<evidence type="ECO:0000259" key="8">
    <source>
        <dbReference type="Pfam" id="PF00931"/>
    </source>
</evidence>
<dbReference type="Pfam" id="PF13855">
    <property type="entry name" value="LRR_8"/>
    <property type="match status" value="1"/>
</dbReference>
<evidence type="ECO:0000256" key="2">
    <source>
        <dbReference type="ARBA" id="ARBA00022614"/>
    </source>
</evidence>
<dbReference type="InterPro" id="IPR027417">
    <property type="entry name" value="P-loop_NTPase"/>
</dbReference>
<organism evidence="11 12">
    <name type="scientific">Hibiscus sabdariffa</name>
    <name type="common">roselle</name>
    <dbReference type="NCBI Taxonomy" id="183260"/>
    <lineage>
        <taxon>Eukaryota</taxon>
        <taxon>Viridiplantae</taxon>
        <taxon>Streptophyta</taxon>
        <taxon>Embryophyta</taxon>
        <taxon>Tracheophyta</taxon>
        <taxon>Spermatophyta</taxon>
        <taxon>Magnoliopsida</taxon>
        <taxon>eudicotyledons</taxon>
        <taxon>Gunneridae</taxon>
        <taxon>Pentapetalae</taxon>
        <taxon>rosids</taxon>
        <taxon>malvids</taxon>
        <taxon>Malvales</taxon>
        <taxon>Malvaceae</taxon>
        <taxon>Malvoideae</taxon>
        <taxon>Hibiscus</taxon>
    </lineage>
</organism>
<evidence type="ECO:0000256" key="3">
    <source>
        <dbReference type="ARBA" id="ARBA00022737"/>
    </source>
</evidence>
<keyword evidence="5" id="KW-0611">Plant defense</keyword>
<dbReference type="Pfam" id="PF23247">
    <property type="entry name" value="LRR_RPS2"/>
    <property type="match status" value="1"/>
</dbReference>
<comment type="similarity">
    <text evidence="1">Belongs to the disease resistance NB-LRR family.</text>
</comment>
<evidence type="ECO:0000259" key="9">
    <source>
        <dbReference type="Pfam" id="PF23247"/>
    </source>
</evidence>
<dbReference type="InterPro" id="IPR001611">
    <property type="entry name" value="Leu-rich_rpt"/>
</dbReference>
<dbReference type="InterPro" id="IPR057135">
    <property type="entry name" value="At4g27190-like_LRR"/>
</dbReference>
<evidence type="ECO:0000256" key="5">
    <source>
        <dbReference type="ARBA" id="ARBA00022821"/>
    </source>
</evidence>
<keyword evidence="2" id="KW-0433">Leucine-rich repeat</keyword>